<feature type="transmembrane region" description="Helical" evidence="9">
    <location>
        <begin position="93"/>
        <end position="114"/>
    </location>
</feature>
<dbReference type="HOGENOM" id="CLU_016047_14_3_9"/>
<protein>
    <submittedName>
        <fullName evidence="11">NifC-like ABC-type porter</fullName>
    </submittedName>
</protein>
<evidence type="ECO:0000256" key="5">
    <source>
        <dbReference type="ARBA" id="ARBA00022989"/>
    </source>
</evidence>
<dbReference type="InterPro" id="IPR035906">
    <property type="entry name" value="MetI-like_sf"/>
</dbReference>
<dbReference type="eggNOG" id="COG0555">
    <property type="taxonomic scope" value="Bacteria"/>
</dbReference>
<reference evidence="11 12" key="1">
    <citation type="submission" date="2008-04" db="EMBL/GenBank/DDBJ databases">
        <title>Complete sequence of chromosome of Natranaerobius thermophilus JW/NM-WN-LF.</title>
        <authorList>
            <consortium name="US DOE Joint Genome Institute"/>
            <person name="Copeland A."/>
            <person name="Lucas S."/>
            <person name="Lapidus A."/>
            <person name="Glavina del Rio T."/>
            <person name="Dalin E."/>
            <person name="Tice H."/>
            <person name="Bruce D."/>
            <person name="Goodwin L."/>
            <person name="Pitluck S."/>
            <person name="Chertkov O."/>
            <person name="Brettin T."/>
            <person name="Detter J.C."/>
            <person name="Han C."/>
            <person name="Kuske C.R."/>
            <person name="Schmutz J."/>
            <person name="Larimer F."/>
            <person name="Land M."/>
            <person name="Hauser L."/>
            <person name="Kyrpides N."/>
            <person name="Lykidis A."/>
            <person name="Mesbah N.M."/>
            <person name="Wiegel J."/>
        </authorList>
    </citation>
    <scope>NUCLEOTIDE SEQUENCE [LARGE SCALE GENOMIC DNA]</scope>
    <source>
        <strain evidence="12">ATCC BAA-1301 / DSM 18059 / JW/NM-WN-LF</strain>
    </source>
</reference>
<dbReference type="Gene3D" id="1.10.3720.10">
    <property type="entry name" value="MetI-like"/>
    <property type="match status" value="1"/>
</dbReference>
<comment type="subcellular location">
    <subcellularLocation>
        <location evidence="9">Cell membrane</location>
        <topology evidence="9">Multi-pass membrane protein</topology>
    </subcellularLocation>
    <subcellularLocation>
        <location evidence="1">Membrane</location>
        <topology evidence="1">Multi-pass membrane protein</topology>
    </subcellularLocation>
</comment>
<evidence type="ECO:0000256" key="8">
    <source>
        <dbReference type="ARBA" id="ARBA00025323"/>
    </source>
</evidence>
<feature type="transmembrane region" description="Helical" evidence="9">
    <location>
        <begin position="195"/>
        <end position="217"/>
    </location>
</feature>
<accession>B2A801</accession>
<organism evidence="11 12">
    <name type="scientific">Natranaerobius thermophilus (strain ATCC BAA-1301 / DSM 18059 / JW/NM-WN-LF)</name>
    <dbReference type="NCBI Taxonomy" id="457570"/>
    <lineage>
        <taxon>Bacteria</taxon>
        <taxon>Bacillati</taxon>
        <taxon>Bacillota</taxon>
        <taxon>Clostridia</taxon>
        <taxon>Natranaerobiales</taxon>
        <taxon>Natranaerobiaceae</taxon>
        <taxon>Natranaerobius</taxon>
    </lineage>
</organism>
<dbReference type="NCBIfam" id="NF038017">
    <property type="entry name" value="ABC_perm1"/>
    <property type="match status" value="1"/>
</dbReference>
<comment type="similarity">
    <text evidence="9">Belongs to the binding-protein-dependent transport system permease family.</text>
</comment>
<evidence type="ECO:0000256" key="9">
    <source>
        <dbReference type="RuleBase" id="RU363032"/>
    </source>
</evidence>
<feature type="transmembrane region" description="Helical" evidence="9">
    <location>
        <begin position="51"/>
        <end position="81"/>
    </location>
</feature>
<dbReference type="Proteomes" id="UP000001683">
    <property type="component" value="Chromosome"/>
</dbReference>
<dbReference type="InterPro" id="IPR006469">
    <property type="entry name" value="NifC_ABC_porter"/>
</dbReference>
<dbReference type="RefSeq" id="WP_012448625.1">
    <property type="nucleotide sequence ID" value="NZ_CP144221.1"/>
</dbReference>
<dbReference type="Pfam" id="PF00528">
    <property type="entry name" value="BPD_transp_1"/>
    <property type="match status" value="1"/>
</dbReference>
<proteinExistence type="inferred from homology"/>
<dbReference type="PROSITE" id="PS50928">
    <property type="entry name" value="ABC_TM1"/>
    <property type="match status" value="1"/>
</dbReference>
<dbReference type="GO" id="GO:0005886">
    <property type="term" value="C:plasma membrane"/>
    <property type="evidence" value="ECO:0007669"/>
    <property type="project" value="UniProtKB-SubCell"/>
</dbReference>
<sequence>MRLISFRNNYIKIIFTIILGLYCGLLLLTYGQLFRGFHLGNFFPLLVSDEILFSIGFSLATSLSALLLSFLIGIPSAYILARENFPGKGILESFLYLPVFLPPLVSGLALVLLVSQGAGGFLESRGIEFMFSSLGVVTAQAFIATPLAIRSFQTAFQSVDPKLEQAAESLGDSPGKVFYEITFPLAWKGILTGLLLAWARALGEFGATIMLAGAIRMKTETLPISIYLNMSLGNLENAIAVGILMLIIAVVILTIFHYLIGFSSIKNRLPYR</sequence>
<dbReference type="FunCoup" id="B2A801">
    <property type="interactions" value="254"/>
</dbReference>
<dbReference type="AlphaFoldDB" id="B2A801"/>
<feature type="transmembrane region" description="Helical" evidence="9">
    <location>
        <begin position="237"/>
        <end position="260"/>
    </location>
</feature>
<dbReference type="InterPro" id="IPR005667">
    <property type="entry name" value="Sulph_transpt2"/>
</dbReference>
<dbReference type="InterPro" id="IPR000515">
    <property type="entry name" value="MetI-like"/>
</dbReference>
<feature type="transmembrane region" description="Helical" evidence="9">
    <location>
        <begin position="129"/>
        <end position="149"/>
    </location>
</feature>
<dbReference type="InterPro" id="IPR049783">
    <property type="entry name" value="ABC_perm_TupB-like"/>
</dbReference>
<dbReference type="KEGG" id="nth:Nther_2207"/>
<evidence type="ECO:0000313" key="11">
    <source>
        <dbReference type="EMBL" id="ACB85773.1"/>
    </source>
</evidence>
<feature type="transmembrane region" description="Helical" evidence="9">
    <location>
        <begin position="12"/>
        <end position="31"/>
    </location>
</feature>
<dbReference type="PANTHER" id="PTHR30406:SF8">
    <property type="entry name" value="SULFATE TRANSPORT SYSTEM PERMEASE PROTEIN CYST"/>
    <property type="match status" value="1"/>
</dbReference>
<evidence type="ECO:0000313" key="12">
    <source>
        <dbReference type="Proteomes" id="UP000001683"/>
    </source>
</evidence>
<evidence type="ECO:0000256" key="6">
    <source>
        <dbReference type="ARBA" id="ARBA00023032"/>
    </source>
</evidence>
<comment type="subunit">
    <text evidence="2">The complex is composed of two ATP-binding proteins (CysA), two transmembrane proteins (CysT and CysW) and a solute-binding protein (CysP).</text>
</comment>
<dbReference type="EMBL" id="CP001034">
    <property type="protein sequence ID" value="ACB85773.1"/>
    <property type="molecule type" value="Genomic_DNA"/>
</dbReference>
<evidence type="ECO:0000256" key="2">
    <source>
        <dbReference type="ARBA" id="ARBA00011779"/>
    </source>
</evidence>
<dbReference type="GO" id="GO:0015419">
    <property type="term" value="F:ABC-type sulfate transporter activity"/>
    <property type="evidence" value="ECO:0007669"/>
    <property type="project" value="InterPro"/>
</dbReference>
<keyword evidence="3 9" id="KW-0813">Transport</keyword>
<dbReference type="InParanoid" id="B2A801"/>
<keyword evidence="12" id="KW-1185">Reference proteome</keyword>
<keyword evidence="6" id="KW-0764">Sulfate transport</keyword>
<evidence type="ECO:0000256" key="4">
    <source>
        <dbReference type="ARBA" id="ARBA00022692"/>
    </source>
</evidence>
<evidence type="ECO:0000259" key="10">
    <source>
        <dbReference type="PROSITE" id="PS50928"/>
    </source>
</evidence>
<evidence type="ECO:0000256" key="1">
    <source>
        <dbReference type="ARBA" id="ARBA00004141"/>
    </source>
</evidence>
<evidence type="ECO:0000256" key="3">
    <source>
        <dbReference type="ARBA" id="ARBA00022448"/>
    </source>
</evidence>
<keyword evidence="4 9" id="KW-0812">Transmembrane</keyword>
<feature type="domain" description="ABC transmembrane type-1" evidence="10">
    <location>
        <begin position="55"/>
        <end position="256"/>
    </location>
</feature>
<reference evidence="11 12" key="2">
    <citation type="journal article" date="2011" name="J. Bacteriol.">
        <title>Complete genome sequence of the anaerobic, halophilic alkalithermophile Natranaerobius thermophilus JW/NM-WN-LF.</title>
        <authorList>
            <person name="Zhao B."/>
            <person name="Mesbah N.M."/>
            <person name="Dalin E."/>
            <person name="Goodwin L."/>
            <person name="Nolan M."/>
            <person name="Pitluck S."/>
            <person name="Chertkov O."/>
            <person name="Brettin T.S."/>
            <person name="Han J."/>
            <person name="Larimer F.W."/>
            <person name="Land M.L."/>
            <person name="Hauser L."/>
            <person name="Kyrpides N."/>
            <person name="Wiegel J."/>
        </authorList>
    </citation>
    <scope>NUCLEOTIDE SEQUENCE [LARGE SCALE GENOMIC DNA]</scope>
    <source>
        <strain evidence="12">ATCC BAA-1301 / DSM 18059 / JW/NM-WN-LF</strain>
    </source>
</reference>
<evidence type="ECO:0000256" key="7">
    <source>
        <dbReference type="ARBA" id="ARBA00023136"/>
    </source>
</evidence>
<keyword evidence="5 9" id="KW-1133">Transmembrane helix</keyword>
<dbReference type="CDD" id="cd06261">
    <property type="entry name" value="TM_PBP2"/>
    <property type="match status" value="1"/>
</dbReference>
<dbReference type="STRING" id="457570.Nther_2207"/>
<comment type="function">
    <text evidence="8">Part of the ABC transporter complex CysAWTP (TC 3.A.1.6.1) involved in sulfate/thiosulfate import. Probably responsible for the translocation of the substrate across the membrane.</text>
</comment>
<gene>
    <name evidence="11" type="ordered locus">Nther_2207</name>
</gene>
<keyword evidence="7 9" id="KW-0472">Membrane</keyword>
<dbReference type="NCBIfam" id="TIGR01581">
    <property type="entry name" value="Mo_ABC_porter"/>
    <property type="match status" value="1"/>
</dbReference>
<dbReference type="PANTHER" id="PTHR30406">
    <property type="entry name" value="SULFATE TRANSPORT SYSTEM PERMEASE PROTEIN"/>
    <property type="match status" value="1"/>
</dbReference>
<dbReference type="SUPFAM" id="SSF161098">
    <property type="entry name" value="MetI-like"/>
    <property type="match status" value="1"/>
</dbReference>
<name>B2A801_NATTJ</name>